<evidence type="ECO:0000259" key="1">
    <source>
        <dbReference type="Pfam" id="PF14534"/>
    </source>
</evidence>
<protein>
    <recommendedName>
        <fullName evidence="1">DUF4440 domain-containing protein</fullName>
    </recommendedName>
</protein>
<feature type="domain" description="DUF4440" evidence="1">
    <location>
        <begin position="36"/>
        <end position="139"/>
    </location>
</feature>
<dbReference type="EMBL" id="FONY01000002">
    <property type="protein sequence ID" value="SFE49358.1"/>
    <property type="molecule type" value="Genomic_DNA"/>
</dbReference>
<proteinExistence type="predicted"/>
<organism evidence="2 3">
    <name type="scientific">Thermoflexibacter ruber</name>
    <dbReference type="NCBI Taxonomy" id="1003"/>
    <lineage>
        <taxon>Bacteria</taxon>
        <taxon>Pseudomonadati</taxon>
        <taxon>Bacteroidota</taxon>
        <taxon>Cytophagia</taxon>
        <taxon>Cytophagales</taxon>
        <taxon>Thermoflexibacteraceae</taxon>
        <taxon>Thermoflexibacter</taxon>
    </lineage>
</organism>
<dbReference type="AlphaFoldDB" id="A0A1I2B0D8"/>
<accession>A0A1I2B0D8</accession>
<evidence type="ECO:0000313" key="3">
    <source>
        <dbReference type="Proteomes" id="UP000199513"/>
    </source>
</evidence>
<sequence length="147" mass="17012">MEKLSLFILINFFTILFSFNQTFAQDKIKEEVLVFEKARVKATLTADTKKLEQMLAEEVVWIHSSGKRDSKTTYIQAIAEGKTRYKTMSVEQSEARIYGEIAITNGVLEFESIATDDTITKVRTLFTCVYHKRKGNWQVVSWQTTRL</sequence>
<dbReference type="STRING" id="1003.SAMN04488541_100279"/>
<dbReference type="Pfam" id="PF14534">
    <property type="entry name" value="DUF4440"/>
    <property type="match status" value="1"/>
</dbReference>
<dbReference type="Proteomes" id="UP000199513">
    <property type="component" value="Unassembled WGS sequence"/>
</dbReference>
<dbReference type="InterPro" id="IPR027843">
    <property type="entry name" value="DUF4440"/>
</dbReference>
<gene>
    <name evidence="2" type="ORF">SAMN04488541_100279</name>
</gene>
<dbReference type="Gene3D" id="3.10.450.50">
    <property type="match status" value="1"/>
</dbReference>
<evidence type="ECO:0000313" key="2">
    <source>
        <dbReference type="EMBL" id="SFE49358.1"/>
    </source>
</evidence>
<reference evidence="2 3" key="1">
    <citation type="submission" date="2016-10" db="EMBL/GenBank/DDBJ databases">
        <authorList>
            <person name="de Groot N.N."/>
        </authorList>
    </citation>
    <scope>NUCLEOTIDE SEQUENCE [LARGE SCALE GENOMIC DNA]</scope>
    <source>
        <strain>GEY</strain>
        <strain evidence="3">DSM 9560</strain>
    </source>
</reference>
<dbReference type="SUPFAM" id="SSF54427">
    <property type="entry name" value="NTF2-like"/>
    <property type="match status" value="1"/>
</dbReference>
<name>A0A1I2B0D8_9BACT</name>
<keyword evidence="3" id="KW-1185">Reference proteome</keyword>
<dbReference type="InterPro" id="IPR032710">
    <property type="entry name" value="NTF2-like_dom_sf"/>
</dbReference>